<feature type="transmembrane region" description="Helical" evidence="6">
    <location>
        <begin position="84"/>
        <end position="102"/>
    </location>
</feature>
<accession>A0A2T4JRQ7</accession>
<proteinExistence type="predicted"/>
<feature type="transmembrane region" description="Helical" evidence="6">
    <location>
        <begin position="140"/>
        <end position="161"/>
    </location>
</feature>
<comment type="subcellular location">
    <subcellularLocation>
        <location evidence="1">Cell membrane</location>
        <topology evidence="1">Multi-pass membrane protein</topology>
    </subcellularLocation>
</comment>
<evidence type="ECO:0000256" key="2">
    <source>
        <dbReference type="ARBA" id="ARBA00022475"/>
    </source>
</evidence>
<dbReference type="InterPro" id="IPR019108">
    <property type="entry name" value="Caa3_assmbl_CtaG-rel"/>
</dbReference>
<evidence type="ECO:0000256" key="1">
    <source>
        <dbReference type="ARBA" id="ARBA00004651"/>
    </source>
</evidence>
<evidence type="ECO:0000313" key="7">
    <source>
        <dbReference type="EMBL" id="PTE20588.1"/>
    </source>
</evidence>
<feature type="transmembrane region" description="Helical" evidence="6">
    <location>
        <begin position="168"/>
        <end position="191"/>
    </location>
</feature>
<keyword evidence="8" id="KW-1185">Reference proteome</keyword>
<dbReference type="GO" id="GO:0005886">
    <property type="term" value="C:plasma membrane"/>
    <property type="evidence" value="ECO:0007669"/>
    <property type="project" value="UniProtKB-SubCell"/>
</dbReference>
<keyword evidence="2" id="KW-1003">Cell membrane</keyword>
<keyword evidence="4 6" id="KW-1133">Transmembrane helix</keyword>
<dbReference type="EMBL" id="PZKG01000095">
    <property type="protein sequence ID" value="PTE20588.1"/>
    <property type="molecule type" value="Genomic_DNA"/>
</dbReference>
<protein>
    <submittedName>
        <fullName evidence="7">Cytochrome-c oxidase</fullName>
    </submittedName>
</protein>
<evidence type="ECO:0000256" key="4">
    <source>
        <dbReference type="ARBA" id="ARBA00022989"/>
    </source>
</evidence>
<dbReference type="AlphaFoldDB" id="A0A2T4JRQ7"/>
<evidence type="ECO:0000256" key="6">
    <source>
        <dbReference type="SAM" id="Phobius"/>
    </source>
</evidence>
<reference evidence="7 8" key="1">
    <citation type="submission" date="2018-03" db="EMBL/GenBank/DDBJ databases">
        <title>Cereibacter changlensis.</title>
        <authorList>
            <person name="Meyer T.E."/>
            <person name="Miller S."/>
            <person name="Lodha T."/>
            <person name="Gandham S."/>
            <person name="Chintalapati S."/>
            <person name="Chintalapati V.R."/>
        </authorList>
    </citation>
    <scope>NUCLEOTIDE SEQUENCE [LARGE SCALE GENOMIC DNA]</scope>
    <source>
        <strain evidence="7 8">JA139</strain>
    </source>
</reference>
<feature type="transmembrane region" description="Helical" evidence="6">
    <location>
        <begin position="109"/>
        <end position="128"/>
    </location>
</feature>
<comment type="caution">
    <text evidence="7">The sequence shown here is derived from an EMBL/GenBank/DDBJ whole genome shotgun (WGS) entry which is preliminary data.</text>
</comment>
<keyword evidence="5 6" id="KW-0472">Membrane</keyword>
<evidence type="ECO:0000313" key="8">
    <source>
        <dbReference type="Proteomes" id="UP000241010"/>
    </source>
</evidence>
<sequence length="246" mass="25911">MGFPRRPRLCPCRRQQRGPARIPRPCRLPLGGGLVHRRGLFRPARPLRRVLSVRAAALTVAVLALALAWVAPLERWLGAFPAHMLGHMTLVAVAAPALVLAFPQGFARLGVPVLAGAVLEFLIVWGWHLPALHGAARLALPWHLAEQALFLAGGLAVWAGALRAAEPLAGAGALLLTSMHMTLLGALLVLAGKDLYAEICGTPPSLPGQQLGGLLMLGIGTPIYLFGGLWLTASALRRPDSAEAGA</sequence>
<name>A0A2T4JRQ7_9RHOB</name>
<keyword evidence="3 6" id="KW-0812">Transmembrane</keyword>
<feature type="transmembrane region" description="Helical" evidence="6">
    <location>
        <begin position="211"/>
        <end position="231"/>
    </location>
</feature>
<dbReference type="Pfam" id="PF09678">
    <property type="entry name" value="Caa3_CtaG"/>
    <property type="match status" value="1"/>
</dbReference>
<evidence type="ECO:0000256" key="5">
    <source>
        <dbReference type="ARBA" id="ARBA00023136"/>
    </source>
</evidence>
<gene>
    <name evidence="7" type="ORF">C5F48_16665</name>
</gene>
<organism evidence="7 8">
    <name type="scientific">Cereibacter changlensis JA139</name>
    <dbReference type="NCBI Taxonomy" id="1188249"/>
    <lineage>
        <taxon>Bacteria</taxon>
        <taxon>Pseudomonadati</taxon>
        <taxon>Pseudomonadota</taxon>
        <taxon>Alphaproteobacteria</taxon>
        <taxon>Rhodobacterales</taxon>
        <taxon>Paracoccaceae</taxon>
        <taxon>Cereibacter</taxon>
    </lineage>
</organism>
<evidence type="ECO:0000256" key="3">
    <source>
        <dbReference type="ARBA" id="ARBA00022692"/>
    </source>
</evidence>
<feature type="transmembrane region" description="Helical" evidence="6">
    <location>
        <begin position="51"/>
        <end position="72"/>
    </location>
</feature>
<dbReference type="OrthoDB" id="259025at2"/>
<dbReference type="Proteomes" id="UP000241010">
    <property type="component" value="Unassembled WGS sequence"/>
</dbReference>